<protein>
    <recommendedName>
        <fullName evidence="3">DUF4071 domain-containing protein</fullName>
    </recommendedName>
</protein>
<dbReference type="Proteomes" id="UP000731907">
    <property type="component" value="Unassembled WGS sequence"/>
</dbReference>
<dbReference type="InterPro" id="IPR011990">
    <property type="entry name" value="TPR-like_helical_dom_sf"/>
</dbReference>
<organism evidence="1 2">
    <name type="scientific">Paragemmobacter amnigenus</name>
    <dbReference type="NCBI Taxonomy" id="2852097"/>
    <lineage>
        <taxon>Bacteria</taxon>
        <taxon>Pseudomonadati</taxon>
        <taxon>Pseudomonadota</taxon>
        <taxon>Alphaproteobacteria</taxon>
        <taxon>Rhodobacterales</taxon>
        <taxon>Paracoccaceae</taxon>
        <taxon>Paragemmobacter</taxon>
    </lineage>
</organism>
<comment type="caution">
    <text evidence="1">The sequence shown here is derived from an EMBL/GenBank/DDBJ whole genome shotgun (WGS) entry which is preliminary data.</text>
</comment>
<dbReference type="RefSeq" id="WP_161764190.1">
    <property type="nucleotide sequence ID" value="NZ_JAAATX020000020.1"/>
</dbReference>
<accession>A0ABS6JCD3</accession>
<dbReference type="InterPro" id="IPR046880">
    <property type="entry name" value="TPR-S"/>
</dbReference>
<dbReference type="Gene3D" id="1.25.40.10">
    <property type="entry name" value="Tetratricopeptide repeat domain"/>
    <property type="match status" value="1"/>
</dbReference>
<dbReference type="Pfam" id="PF20308">
    <property type="entry name" value="TPR-S"/>
    <property type="match status" value="1"/>
</dbReference>
<proteinExistence type="predicted"/>
<keyword evidence="2" id="KW-1185">Reference proteome</keyword>
<name>A0ABS6JCD3_9RHOB</name>
<evidence type="ECO:0000313" key="2">
    <source>
        <dbReference type="Proteomes" id="UP000731907"/>
    </source>
</evidence>
<evidence type="ECO:0008006" key="3">
    <source>
        <dbReference type="Google" id="ProtNLM"/>
    </source>
</evidence>
<reference evidence="1 2" key="1">
    <citation type="submission" date="2021-06" db="EMBL/GenBank/DDBJ databases">
        <title>Rhodobacteraceae bacterium strain HSP-20.</title>
        <authorList>
            <person name="Chen W.-M."/>
        </authorList>
    </citation>
    <scope>NUCLEOTIDE SEQUENCE [LARGE SCALE GENOMIC DNA]</scope>
    <source>
        <strain evidence="1 2">HSP-20</strain>
    </source>
</reference>
<gene>
    <name evidence="1" type="ORF">GU927_020050</name>
</gene>
<evidence type="ECO:0000313" key="1">
    <source>
        <dbReference type="EMBL" id="MBU9700137.1"/>
    </source>
</evidence>
<dbReference type="EMBL" id="JAAATX020000020">
    <property type="protein sequence ID" value="MBU9700137.1"/>
    <property type="molecule type" value="Genomic_DNA"/>
</dbReference>
<sequence>MSDDRKLCFVIMGFGKKTDYESGRTLDLDATYEAIIRPAVERAGLRCIRADEVIHSGVIDLEMYEMLLRADLVVADISTGNPNAIYELGVRHALCPNSTIVMKEDAGRLYFDLNHVSTFHYRHLGEDIGAREAGRAARDLQILIETALASGKPDSPVYTFLPRLRRPMLTEEEFADLVDEIEAEQLRLAELIHRAEKLAGDSDHLGAAAAFRAANTLKPNDPFIVQQLALATYKAGQPDQISSLIEGIRIIDALNPDQSNDPETRGITGAMYKRLWLATHQPAQLDMAIRHYRRGFEVRGDYYNGENLATCYDMRAELQTNPNEALFDQMSAHKTREDIVANLRPVLEDQASSERSDLKWIHATMANCLFALGDDAAANFHEVQFRSLQPAAWEIATFEDGRSRAVVTGTARKASR</sequence>